<dbReference type="InterPro" id="IPR009057">
    <property type="entry name" value="Homeodomain-like_sf"/>
</dbReference>
<reference evidence="4" key="1">
    <citation type="journal article" date="2020" name="Cell">
        <title>Large-Scale Comparative Analyses of Tick Genomes Elucidate Their Genetic Diversity and Vector Capacities.</title>
        <authorList>
            <consortium name="Tick Genome and Microbiome Consortium (TIGMIC)"/>
            <person name="Jia N."/>
            <person name="Wang J."/>
            <person name="Shi W."/>
            <person name="Du L."/>
            <person name="Sun Y."/>
            <person name="Zhan W."/>
            <person name="Jiang J.F."/>
            <person name="Wang Q."/>
            <person name="Zhang B."/>
            <person name="Ji P."/>
            <person name="Bell-Sakyi L."/>
            <person name="Cui X.M."/>
            <person name="Yuan T.T."/>
            <person name="Jiang B.G."/>
            <person name="Yang W.F."/>
            <person name="Lam T.T."/>
            <person name="Chang Q.C."/>
            <person name="Ding S.J."/>
            <person name="Wang X.J."/>
            <person name="Zhu J.G."/>
            <person name="Ruan X.D."/>
            <person name="Zhao L."/>
            <person name="Wei J.T."/>
            <person name="Ye R.Z."/>
            <person name="Que T.C."/>
            <person name="Du C.H."/>
            <person name="Zhou Y.H."/>
            <person name="Cheng J.X."/>
            <person name="Dai P.F."/>
            <person name="Guo W.B."/>
            <person name="Han X.H."/>
            <person name="Huang E.J."/>
            <person name="Li L.F."/>
            <person name="Wei W."/>
            <person name="Gao Y.C."/>
            <person name="Liu J.Z."/>
            <person name="Shao H.Z."/>
            <person name="Wang X."/>
            <person name="Wang C.C."/>
            <person name="Yang T.C."/>
            <person name="Huo Q.B."/>
            <person name="Li W."/>
            <person name="Chen H.Y."/>
            <person name="Chen S.E."/>
            <person name="Zhou L.G."/>
            <person name="Ni X.B."/>
            <person name="Tian J.H."/>
            <person name="Sheng Y."/>
            <person name="Liu T."/>
            <person name="Pan Y.S."/>
            <person name="Xia L.Y."/>
            <person name="Li J."/>
            <person name="Zhao F."/>
            <person name="Cao W.C."/>
        </authorList>
    </citation>
    <scope>NUCLEOTIDE SEQUENCE</scope>
    <source>
        <strain evidence="4">Rsan-2018</strain>
    </source>
</reference>
<evidence type="ECO:0000259" key="2">
    <source>
        <dbReference type="Pfam" id="PF01498"/>
    </source>
</evidence>
<keyword evidence="5" id="KW-1185">Reference proteome</keyword>
<dbReference type="VEuPathDB" id="VectorBase:RSAN_039049"/>
<dbReference type="Pfam" id="PF13358">
    <property type="entry name" value="DDE_3"/>
    <property type="match status" value="1"/>
</dbReference>
<feature type="domain" description="Tc1-like transposase DDE" evidence="3">
    <location>
        <begin position="143"/>
        <end position="286"/>
    </location>
</feature>
<comment type="caution">
    <text evidence="4">The sequence shown here is derived from an EMBL/GenBank/DDBJ whole genome shotgun (WGS) entry which is preliminary data.</text>
</comment>
<evidence type="ECO:0008006" key="6">
    <source>
        <dbReference type="Google" id="ProtNLM"/>
    </source>
</evidence>
<evidence type="ECO:0000259" key="3">
    <source>
        <dbReference type="Pfam" id="PF13358"/>
    </source>
</evidence>
<name>A0A9D4PYH3_RHISA</name>
<dbReference type="VEuPathDB" id="VectorBase:RSAN_028306"/>
<comment type="subcellular location">
    <subcellularLocation>
        <location evidence="1">Nucleus</location>
    </subcellularLocation>
</comment>
<gene>
    <name evidence="4" type="ORF">HPB52_002471</name>
</gene>
<dbReference type="InterPro" id="IPR052338">
    <property type="entry name" value="Transposase_5"/>
</dbReference>
<organism evidence="4 5">
    <name type="scientific">Rhipicephalus sanguineus</name>
    <name type="common">Brown dog tick</name>
    <name type="synonym">Ixodes sanguineus</name>
    <dbReference type="NCBI Taxonomy" id="34632"/>
    <lineage>
        <taxon>Eukaryota</taxon>
        <taxon>Metazoa</taxon>
        <taxon>Ecdysozoa</taxon>
        <taxon>Arthropoda</taxon>
        <taxon>Chelicerata</taxon>
        <taxon>Arachnida</taxon>
        <taxon>Acari</taxon>
        <taxon>Parasitiformes</taxon>
        <taxon>Ixodida</taxon>
        <taxon>Ixodoidea</taxon>
        <taxon>Ixodidae</taxon>
        <taxon>Rhipicephalinae</taxon>
        <taxon>Rhipicephalus</taxon>
        <taxon>Rhipicephalus</taxon>
    </lineage>
</organism>
<dbReference type="PANTHER" id="PTHR23022:SF134">
    <property type="entry name" value="TRANSPOSABLE ELEMENT TC1 TRANSPOSASE"/>
    <property type="match status" value="1"/>
</dbReference>
<dbReference type="PANTHER" id="PTHR23022">
    <property type="entry name" value="TRANSPOSABLE ELEMENT-RELATED"/>
    <property type="match status" value="1"/>
</dbReference>
<dbReference type="Proteomes" id="UP000821837">
    <property type="component" value="Chromosome 3"/>
</dbReference>
<proteinExistence type="predicted"/>
<dbReference type="Gene3D" id="1.10.10.10">
    <property type="entry name" value="Winged helix-like DNA-binding domain superfamily/Winged helix DNA-binding domain"/>
    <property type="match status" value="1"/>
</dbReference>
<dbReference type="AlphaFoldDB" id="A0A9D4PYH3"/>
<dbReference type="GO" id="GO:0005634">
    <property type="term" value="C:nucleus"/>
    <property type="evidence" value="ECO:0007669"/>
    <property type="project" value="UniProtKB-SubCell"/>
</dbReference>
<dbReference type="Pfam" id="PF13384">
    <property type="entry name" value="HTH_23"/>
    <property type="match status" value="1"/>
</dbReference>
<dbReference type="GO" id="GO:0015074">
    <property type="term" value="P:DNA integration"/>
    <property type="evidence" value="ECO:0007669"/>
    <property type="project" value="InterPro"/>
</dbReference>
<dbReference type="GO" id="GO:0006313">
    <property type="term" value="P:DNA transposition"/>
    <property type="evidence" value="ECO:0007669"/>
    <property type="project" value="InterPro"/>
</dbReference>
<dbReference type="InterPro" id="IPR036388">
    <property type="entry name" value="WH-like_DNA-bd_sf"/>
</dbReference>
<evidence type="ECO:0000313" key="4">
    <source>
        <dbReference type="EMBL" id="KAH7961104.1"/>
    </source>
</evidence>
<dbReference type="SUPFAM" id="SSF46689">
    <property type="entry name" value="Homeodomain-like"/>
    <property type="match status" value="1"/>
</dbReference>
<dbReference type="EMBL" id="JABSTV010001249">
    <property type="protein sequence ID" value="KAH7961104.1"/>
    <property type="molecule type" value="Genomic_DNA"/>
</dbReference>
<dbReference type="InterPro" id="IPR002492">
    <property type="entry name" value="Transposase_Tc1-like"/>
</dbReference>
<dbReference type="InterPro" id="IPR036397">
    <property type="entry name" value="RNaseH_sf"/>
</dbReference>
<reference evidence="4" key="2">
    <citation type="submission" date="2021-09" db="EMBL/GenBank/DDBJ databases">
        <authorList>
            <person name="Jia N."/>
            <person name="Wang J."/>
            <person name="Shi W."/>
            <person name="Du L."/>
            <person name="Sun Y."/>
            <person name="Zhan W."/>
            <person name="Jiang J."/>
            <person name="Wang Q."/>
            <person name="Zhang B."/>
            <person name="Ji P."/>
            <person name="Sakyi L.B."/>
            <person name="Cui X."/>
            <person name="Yuan T."/>
            <person name="Jiang B."/>
            <person name="Yang W."/>
            <person name="Lam T.T.-Y."/>
            <person name="Chang Q."/>
            <person name="Ding S."/>
            <person name="Wang X."/>
            <person name="Zhu J."/>
            <person name="Ruan X."/>
            <person name="Zhao L."/>
            <person name="Wei J."/>
            <person name="Que T."/>
            <person name="Du C."/>
            <person name="Cheng J."/>
            <person name="Dai P."/>
            <person name="Han X."/>
            <person name="Huang E."/>
            <person name="Gao Y."/>
            <person name="Liu J."/>
            <person name="Shao H."/>
            <person name="Ye R."/>
            <person name="Li L."/>
            <person name="Wei W."/>
            <person name="Wang X."/>
            <person name="Wang C."/>
            <person name="Huo Q."/>
            <person name="Li W."/>
            <person name="Guo W."/>
            <person name="Chen H."/>
            <person name="Chen S."/>
            <person name="Zhou L."/>
            <person name="Zhou L."/>
            <person name="Ni X."/>
            <person name="Tian J."/>
            <person name="Zhou Y."/>
            <person name="Sheng Y."/>
            <person name="Liu T."/>
            <person name="Pan Y."/>
            <person name="Xia L."/>
            <person name="Li J."/>
            <person name="Zhao F."/>
            <person name="Cao W."/>
        </authorList>
    </citation>
    <scope>NUCLEOTIDE SEQUENCE</scope>
    <source>
        <strain evidence="4">Rsan-2018</strain>
        <tissue evidence="4">Larvae</tissue>
    </source>
</reference>
<accession>A0A9D4PYH3</accession>
<dbReference type="Gene3D" id="3.30.420.10">
    <property type="entry name" value="Ribonuclease H-like superfamily/Ribonuclease H"/>
    <property type="match status" value="1"/>
</dbReference>
<dbReference type="Pfam" id="PF01498">
    <property type="entry name" value="HTH_Tnp_Tc3_2"/>
    <property type="match status" value="1"/>
</dbReference>
<dbReference type="InterPro" id="IPR038717">
    <property type="entry name" value="Tc1-like_DDE_dom"/>
</dbReference>
<evidence type="ECO:0000256" key="1">
    <source>
        <dbReference type="ARBA" id="ARBA00004123"/>
    </source>
</evidence>
<protein>
    <recommendedName>
        <fullName evidence="6">Transposase</fullName>
    </recommendedName>
</protein>
<dbReference type="GO" id="GO:0003677">
    <property type="term" value="F:DNA binding"/>
    <property type="evidence" value="ECO:0007669"/>
    <property type="project" value="InterPro"/>
</dbReference>
<evidence type="ECO:0000313" key="5">
    <source>
        <dbReference type="Proteomes" id="UP000821837"/>
    </source>
</evidence>
<feature type="domain" description="Transposase Tc1-like" evidence="2">
    <location>
        <begin position="69"/>
        <end position="133"/>
    </location>
</feature>
<sequence>MARVPEEERWKIVQYSLRGYSQRSIGALVHRPLKTVNRIIQAYSEEGRLCDAPHRRRPKATTEDEDALIVAAVVENSFQSARQVREQLDVNASLATVRRRLRSAGLRNSVAARKTVVTASNKKSRLQFAEAHASWMADDWGRVIISDESTFTTRQDQRMRVWRTRGTRYEPANVQGVAASGRNCVNVWGAVSRHGLGPLHRIEGALTSQRYCTKILDNVLLPYAHSVFPDADFMFQHDLAPVHTAKVVKEHIENRRIGMLSWPAKGADMNICENIWGYIKAAMVRKPVHPSTGDELGAAVRQEWEDLRADYDFVPALYASLPSRMAAVVSAKGCMTKY</sequence>